<protein>
    <recommendedName>
        <fullName evidence="13">Protein kinase domain-containing protein</fullName>
    </recommendedName>
</protein>
<name>A0A5N6LDU8_9ASTR</name>
<dbReference type="InterPro" id="IPR011009">
    <property type="entry name" value="Kinase-like_dom_sf"/>
</dbReference>
<feature type="transmembrane region" description="Helical" evidence="11">
    <location>
        <begin position="221"/>
        <end position="244"/>
    </location>
</feature>
<evidence type="ECO:0000256" key="1">
    <source>
        <dbReference type="ARBA" id="ARBA00004370"/>
    </source>
</evidence>
<dbReference type="Pfam" id="PF08263">
    <property type="entry name" value="LRRNT_2"/>
    <property type="match status" value="1"/>
</dbReference>
<gene>
    <name evidence="14" type="ORF">E3N88_43804</name>
</gene>
<keyword evidence="15" id="KW-1185">Reference proteome</keyword>
<evidence type="ECO:0000256" key="2">
    <source>
        <dbReference type="ARBA" id="ARBA00022614"/>
    </source>
</evidence>
<dbReference type="InterPro" id="IPR050647">
    <property type="entry name" value="Plant_LRR-RLKs"/>
</dbReference>
<keyword evidence="6" id="KW-0547">Nucleotide-binding</keyword>
<evidence type="ECO:0000256" key="3">
    <source>
        <dbReference type="ARBA" id="ARBA00022692"/>
    </source>
</evidence>
<reference evidence="14 15" key="1">
    <citation type="submission" date="2019-05" db="EMBL/GenBank/DDBJ databases">
        <title>Mikania micrantha, genome provides insights into the molecular mechanism of rapid growth.</title>
        <authorList>
            <person name="Liu B."/>
        </authorList>
    </citation>
    <scope>NUCLEOTIDE SEQUENCE [LARGE SCALE GENOMIC DNA]</scope>
    <source>
        <strain evidence="14">NLD-2019</strain>
        <tissue evidence="14">Leaf</tissue>
    </source>
</reference>
<comment type="caution">
    <text evidence="14">The sequence shown here is derived from an EMBL/GenBank/DDBJ whole genome shotgun (WGS) entry which is preliminary data.</text>
</comment>
<feature type="domain" description="Protein kinase" evidence="13">
    <location>
        <begin position="312"/>
        <end position="593"/>
    </location>
</feature>
<keyword evidence="10" id="KW-0325">Glycoprotein</keyword>
<dbReference type="SUPFAM" id="SSF52058">
    <property type="entry name" value="L domain-like"/>
    <property type="match status" value="1"/>
</dbReference>
<keyword evidence="5" id="KW-0677">Repeat</keyword>
<proteinExistence type="predicted"/>
<comment type="subcellular location">
    <subcellularLocation>
        <location evidence="1">Membrane</location>
    </subcellularLocation>
</comment>
<feature type="chain" id="PRO_5024351858" description="Protein kinase domain-containing protein" evidence="12">
    <location>
        <begin position="26"/>
        <end position="593"/>
    </location>
</feature>
<dbReference type="GO" id="GO:0005524">
    <property type="term" value="F:ATP binding"/>
    <property type="evidence" value="ECO:0007669"/>
    <property type="project" value="UniProtKB-KW"/>
</dbReference>
<dbReference type="Proteomes" id="UP000326396">
    <property type="component" value="Unassembled WGS sequence"/>
</dbReference>
<dbReference type="Gene3D" id="3.30.200.20">
    <property type="entry name" value="Phosphorylase Kinase, domain 1"/>
    <property type="match status" value="1"/>
</dbReference>
<dbReference type="GO" id="GO:0004672">
    <property type="term" value="F:protein kinase activity"/>
    <property type="evidence" value="ECO:0007669"/>
    <property type="project" value="InterPro"/>
</dbReference>
<keyword evidence="7" id="KW-0067">ATP-binding</keyword>
<dbReference type="OrthoDB" id="2151624at2759"/>
<dbReference type="PANTHER" id="PTHR48056">
    <property type="entry name" value="LRR RECEPTOR-LIKE SERINE/THREONINE-PROTEIN KINASE-RELATED"/>
    <property type="match status" value="1"/>
</dbReference>
<dbReference type="InterPro" id="IPR001611">
    <property type="entry name" value="Leu-rich_rpt"/>
</dbReference>
<keyword evidence="9 11" id="KW-0472">Membrane</keyword>
<dbReference type="EMBL" id="SZYD01001445">
    <property type="protein sequence ID" value="KAD0721979.1"/>
    <property type="molecule type" value="Genomic_DNA"/>
</dbReference>
<dbReference type="Gene3D" id="1.10.510.10">
    <property type="entry name" value="Transferase(Phosphotransferase) domain 1"/>
    <property type="match status" value="1"/>
</dbReference>
<dbReference type="SUPFAM" id="SSF56112">
    <property type="entry name" value="Protein kinase-like (PK-like)"/>
    <property type="match status" value="1"/>
</dbReference>
<keyword evidence="8 11" id="KW-1133">Transmembrane helix</keyword>
<dbReference type="InterPro" id="IPR001245">
    <property type="entry name" value="Ser-Thr/Tyr_kinase_cat_dom"/>
</dbReference>
<dbReference type="InterPro" id="IPR013210">
    <property type="entry name" value="LRR_N_plant-typ"/>
</dbReference>
<feature type="signal peptide" evidence="12">
    <location>
        <begin position="1"/>
        <end position="25"/>
    </location>
</feature>
<keyword evidence="3 11" id="KW-0812">Transmembrane</keyword>
<organism evidence="14 15">
    <name type="scientific">Mikania micrantha</name>
    <name type="common">bitter vine</name>
    <dbReference type="NCBI Taxonomy" id="192012"/>
    <lineage>
        <taxon>Eukaryota</taxon>
        <taxon>Viridiplantae</taxon>
        <taxon>Streptophyta</taxon>
        <taxon>Embryophyta</taxon>
        <taxon>Tracheophyta</taxon>
        <taxon>Spermatophyta</taxon>
        <taxon>Magnoliopsida</taxon>
        <taxon>eudicotyledons</taxon>
        <taxon>Gunneridae</taxon>
        <taxon>Pentapetalae</taxon>
        <taxon>asterids</taxon>
        <taxon>campanulids</taxon>
        <taxon>Asterales</taxon>
        <taxon>Asteraceae</taxon>
        <taxon>Asteroideae</taxon>
        <taxon>Heliantheae alliance</taxon>
        <taxon>Eupatorieae</taxon>
        <taxon>Mikania</taxon>
    </lineage>
</organism>
<evidence type="ECO:0000256" key="7">
    <source>
        <dbReference type="ARBA" id="ARBA00022840"/>
    </source>
</evidence>
<evidence type="ECO:0000256" key="9">
    <source>
        <dbReference type="ARBA" id="ARBA00023136"/>
    </source>
</evidence>
<evidence type="ECO:0000313" key="14">
    <source>
        <dbReference type="EMBL" id="KAD0721979.1"/>
    </source>
</evidence>
<dbReference type="Gene3D" id="3.80.10.10">
    <property type="entry name" value="Ribonuclease Inhibitor"/>
    <property type="match status" value="1"/>
</dbReference>
<evidence type="ECO:0000256" key="11">
    <source>
        <dbReference type="SAM" id="Phobius"/>
    </source>
</evidence>
<evidence type="ECO:0000256" key="12">
    <source>
        <dbReference type="SAM" id="SignalP"/>
    </source>
</evidence>
<evidence type="ECO:0000259" key="13">
    <source>
        <dbReference type="PROSITE" id="PS50011"/>
    </source>
</evidence>
<dbReference type="FunFam" id="3.80.10.10:FF:000400">
    <property type="entry name" value="Nuclear pore complex protein NUP107"/>
    <property type="match status" value="1"/>
</dbReference>
<dbReference type="InterPro" id="IPR000719">
    <property type="entry name" value="Prot_kinase_dom"/>
</dbReference>
<dbReference type="Pfam" id="PF07714">
    <property type="entry name" value="PK_Tyr_Ser-Thr"/>
    <property type="match status" value="1"/>
</dbReference>
<dbReference type="PROSITE" id="PS50011">
    <property type="entry name" value="PROTEIN_KINASE_DOM"/>
    <property type="match status" value="1"/>
</dbReference>
<keyword evidence="4 12" id="KW-0732">Signal</keyword>
<dbReference type="Pfam" id="PF00560">
    <property type="entry name" value="LRR_1"/>
    <property type="match status" value="3"/>
</dbReference>
<sequence length="593" mass="66594">MERNSVPRFNLQILCLMACLAISHAFRSDGDCLRSIKESLDDRGHHLFSWNFNNTTTNGFTCAFDGITCWNDQEDKVMTINLRDMGLRGPFPKGIRKCTSLQTLDLSGNYFSGSIPSNLAKDLPYIVFLDLSNNNLSGPIPPSFANFSFVNVLRLDNNHLTGEIPSELSKLQRLHEFNVSNNSLSGPIPIFPGRNFSTKCYADNQGLCGRPLSLCKNEDPFFSGFFVGLSVSTTLSVLLVFLCLPMLSINNIIVPYLSLIMKIKGTNYQLILPTSPIINTDENITEESKIAAMEKYICRLSLVELEMATNNFDSKKVIGHGNMGLMYKAMFLNGLILAVKRLHKFEGFEKEFLLEIEILGRLRHTNLVPLLGFCFEKGKKFLVYKYMSNGTLHQWLHARPQVEGRKMGWTLRLRIAVGIARGLAWLHHNNVLRVAHLKMSSSCILLDDKFEPKISNFSDSNIVMNTSGSPSSACDFVVPHSSPGAYKEDVYSFGILLLELISGREMPIINIGKDSSIDDLRCDWEFRAIDECLMGRGFNDEIYETLKIAENCTQTSVDHGATSMLQVYQAIRVVGKSRNESFLNSCMDVEDNV</sequence>
<keyword evidence="2" id="KW-0433">Leucine-rich repeat</keyword>
<evidence type="ECO:0000256" key="8">
    <source>
        <dbReference type="ARBA" id="ARBA00022989"/>
    </source>
</evidence>
<dbReference type="AlphaFoldDB" id="A0A5N6LDU8"/>
<evidence type="ECO:0000256" key="5">
    <source>
        <dbReference type="ARBA" id="ARBA00022737"/>
    </source>
</evidence>
<evidence type="ECO:0000313" key="15">
    <source>
        <dbReference type="Proteomes" id="UP000326396"/>
    </source>
</evidence>
<dbReference type="InterPro" id="IPR032675">
    <property type="entry name" value="LRR_dom_sf"/>
</dbReference>
<dbReference type="GO" id="GO:0016020">
    <property type="term" value="C:membrane"/>
    <property type="evidence" value="ECO:0007669"/>
    <property type="project" value="UniProtKB-SubCell"/>
</dbReference>
<evidence type="ECO:0000256" key="6">
    <source>
        <dbReference type="ARBA" id="ARBA00022741"/>
    </source>
</evidence>
<evidence type="ECO:0000256" key="4">
    <source>
        <dbReference type="ARBA" id="ARBA00022729"/>
    </source>
</evidence>
<evidence type="ECO:0000256" key="10">
    <source>
        <dbReference type="ARBA" id="ARBA00023180"/>
    </source>
</evidence>
<accession>A0A5N6LDU8</accession>
<dbReference type="PANTHER" id="PTHR48056:SF81">
    <property type="entry name" value="RECEPTOR PROTEIN-TYROSINE KINASE CEPR1"/>
    <property type="match status" value="1"/>
</dbReference>